<gene>
    <name evidence="1" type="ORF">RSSM_03916</name>
</gene>
<accession>M5U041</accession>
<keyword evidence="2" id="KW-1185">Reference proteome</keyword>
<name>M5U041_9BACT</name>
<evidence type="ECO:0000313" key="1">
    <source>
        <dbReference type="EMBL" id="EMI54654.1"/>
    </source>
</evidence>
<dbReference type="RefSeq" id="WP_008681745.1">
    <property type="nucleotide sequence ID" value="NZ_ANOH01000267.1"/>
</dbReference>
<dbReference type="AlphaFoldDB" id="M5U041"/>
<protein>
    <submittedName>
        <fullName evidence="1">Uncharacterized protein</fullName>
    </submittedName>
</protein>
<dbReference type="PATRIC" id="fig|1263870.3.peg.4149"/>
<reference evidence="1 2" key="1">
    <citation type="journal article" date="2013" name="Mar. Genomics">
        <title>Expression of sulfatases in Rhodopirellula baltica and the diversity of sulfatases in the genus Rhodopirellula.</title>
        <authorList>
            <person name="Wegner C.E."/>
            <person name="Richter-Heitmann T."/>
            <person name="Klindworth A."/>
            <person name="Klockow C."/>
            <person name="Richter M."/>
            <person name="Achstetter T."/>
            <person name="Glockner F.O."/>
            <person name="Harder J."/>
        </authorList>
    </citation>
    <scope>NUCLEOTIDE SEQUENCE [LARGE SCALE GENOMIC DNA]</scope>
    <source>
        <strain evidence="1 2">SM41</strain>
    </source>
</reference>
<organism evidence="1 2">
    <name type="scientific">Rhodopirellula sallentina SM41</name>
    <dbReference type="NCBI Taxonomy" id="1263870"/>
    <lineage>
        <taxon>Bacteria</taxon>
        <taxon>Pseudomonadati</taxon>
        <taxon>Planctomycetota</taxon>
        <taxon>Planctomycetia</taxon>
        <taxon>Pirellulales</taxon>
        <taxon>Pirellulaceae</taxon>
        <taxon>Rhodopirellula</taxon>
    </lineage>
</organism>
<dbReference type="Proteomes" id="UP000011885">
    <property type="component" value="Unassembled WGS sequence"/>
</dbReference>
<proteinExistence type="predicted"/>
<dbReference type="OrthoDB" id="9955092at2"/>
<evidence type="ECO:0000313" key="2">
    <source>
        <dbReference type="Proteomes" id="UP000011885"/>
    </source>
</evidence>
<sequence length="107" mass="11996">MAEEIERLRREKTKAENELFRLKSNIKQQKTGYGASSMKWEVDGGPNAGRQSVRLSLEGDMTVHVGEDSGDTEEITDSGKAEIHLGRKEAERLIRALAMAVCRCYPE</sequence>
<comment type="caution">
    <text evidence="1">The sequence shown here is derived from an EMBL/GenBank/DDBJ whole genome shotgun (WGS) entry which is preliminary data.</text>
</comment>
<dbReference type="EMBL" id="ANOH01000267">
    <property type="protein sequence ID" value="EMI54654.1"/>
    <property type="molecule type" value="Genomic_DNA"/>
</dbReference>